<name>X1HY68_9ZZZZ</name>
<protein>
    <recommendedName>
        <fullName evidence="1">4Fe-4S ferredoxin-type domain-containing protein</fullName>
    </recommendedName>
</protein>
<comment type="caution">
    <text evidence="2">The sequence shown here is derived from an EMBL/GenBank/DDBJ whole genome shotgun (WGS) entry which is preliminary data.</text>
</comment>
<dbReference type="AlphaFoldDB" id="X1HY68"/>
<feature type="non-terminal residue" evidence="2">
    <location>
        <position position="1"/>
    </location>
</feature>
<gene>
    <name evidence="2" type="ORF">S03H2_32818</name>
</gene>
<dbReference type="EMBL" id="BARU01019948">
    <property type="protein sequence ID" value="GAH58774.1"/>
    <property type="molecule type" value="Genomic_DNA"/>
</dbReference>
<proteinExistence type="predicted"/>
<sequence>GELGCVGCGRCVHACLVDIASPVYVYNCLAKEAK</sequence>
<accession>X1HY68</accession>
<reference evidence="2" key="1">
    <citation type="journal article" date="2014" name="Front. Microbiol.">
        <title>High frequency of phylogenetically diverse reductive dehalogenase-homologous genes in deep subseafloor sedimentary metagenomes.</title>
        <authorList>
            <person name="Kawai M."/>
            <person name="Futagami T."/>
            <person name="Toyoda A."/>
            <person name="Takaki Y."/>
            <person name="Nishi S."/>
            <person name="Hori S."/>
            <person name="Arai W."/>
            <person name="Tsubouchi T."/>
            <person name="Morono Y."/>
            <person name="Uchiyama I."/>
            <person name="Ito T."/>
            <person name="Fujiyama A."/>
            <person name="Inagaki F."/>
            <person name="Takami H."/>
        </authorList>
    </citation>
    <scope>NUCLEOTIDE SEQUENCE</scope>
    <source>
        <strain evidence="2">Expedition CK06-06</strain>
    </source>
</reference>
<evidence type="ECO:0000313" key="2">
    <source>
        <dbReference type="EMBL" id="GAH58774.1"/>
    </source>
</evidence>
<dbReference type="InterPro" id="IPR017896">
    <property type="entry name" value="4Fe4S_Fe-S-bd"/>
</dbReference>
<feature type="domain" description="4Fe-4S ferredoxin-type" evidence="1">
    <location>
        <begin position="1"/>
        <end position="25"/>
    </location>
</feature>
<dbReference type="PROSITE" id="PS51379">
    <property type="entry name" value="4FE4S_FER_2"/>
    <property type="match status" value="1"/>
</dbReference>
<evidence type="ECO:0000259" key="1">
    <source>
        <dbReference type="PROSITE" id="PS51379"/>
    </source>
</evidence>
<organism evidence="2">
    <name type="scientific">marine sediment metagenome</name>
    <dbReference type="NCBI Taxonomy" id="412755"/>
    <lineage>
        <taxon>unclassified sequences</taxon>
        <taxon>metagenomes</taxon>
        <taxon>ecological metagenomes</taxon>
    </lineage>
</organism>